<dbReference type="PATRIC" id="fig|1246626.3.peg.601"/>
<accession>A0A060LZG3</accession>
<dbReference type="HOGENOM" id="CLU_3265754_0_0_9"/>
<organism evidence="2 3">
    <name type="scientific">Shouchella lehensis G1</name>
    <dbReference type="NCBI Taxonomy" id="1246626"/>
    <lineage>
        <taxon>Bacteria</taxon>
        <taxon>Bacillati</taxon>
        <taxon>Bacillota</taxon>
        <taxon>Bacilli</taxon>
        <taxon>Bacillales</taxon>
        <taxon>Bacillaceae</taxon>
        <taxon>Shouchella</taxon>
    </lineage>
</organism>
<proteinExistence type="predicted"/>
<name>A0A060LZG3_9BACI</name>
<keyword evidence="3" id="KW-1185">Reference proteome</keyword>
<evidence type="ECO:0000313" key="3">
    <source>
        <dbReference type="Proteomes" id="UP000027142"/>
    </source>
</evidence>
<dbReference type="EMBL" id="CP003923">
    <property type="protein sequence ID" value="AIC93214.1"/>
    <property type="molecule type" value="Genomic_DNA"/>
</dbReference>
<reference evidence="2 3" key="1">
    <citation type="journal article" date="2014" name="Gene">
        <title>A comparative genomic analysis of the alkalitolerant soil bacterium Bacillus lehensis G1.</title>
        <authorList>
            <person name="Noor Y.M."/>
            <person name="Samsulrizal N.H."/>
            <person name="Jema'on N.A."/>
            <person name="Low K.O."/>
            <person name="Ramli A.N."/>
            <person name="Alias N.I."/>
            <person name="Damis S.I."/>
            <person name="Fuzi S.F."/>
            <person name="Isa M.N."/>
            <person name="Murad A.M."/>
            <person name="Raih M.F."/>
            <person name="Bakar F.D."/>
            <person name="Najimudin N."/>
            <person name="Mahadi N.M."/>
            <person name="Illias R.M."/>
        </authorList>
    </citation>
    <scope>NUCLEOTIDE SEQUENCE [LARGE SCALE GENOMIC DNA]</scope>
    <source>
        <strain evidence="2 3">G1</strain>
    </source>
</reference>
<dbReference type="STRING" id="1246626.BleG1_0606"/>
<evidence type="ECO:0000313" key="2">
    <source>
        <dbReference type="EMBL" id="AIC93214.1"/>
    </source>
</evidence>
<dbReference type="Proteomes" id="UP000027142">
    <property type="component" value="Chromosome"/>
</dbReference>
<dbReference type="KEGG" id="ble:BleG1_0606"/>
<feature type="chain" id="PRO_5039648866" evidence="1">
    <location>
        <begin position="22"/>
        <end position="41"/>
    </location>
</feature>
<dbReference type="AlphaFoldDB" id="A0A060LZG3"/>
<evidence type="ECO:0000256" key="1">
    <source>
        <dbReference type="SAM" id="SignalP"/>
    </source>
</evidence>
<feature type="signal peptide" evidence="1">
    <location>
        <begin position="1"/>
        <end position="21"/>
    </location>
</feature>
<gene>
    <name evidence="2" type="ORF">BleG1_0606</name>
</gene>
<dbReference type="RefSeq" id="WP_276324723.1">
    <property type="nucleotide sequence ID" value="NZ_CP003923.1"/>
</dbReference>
<sequence>MKKWAPIALLTILFFSFSSTTSIGELIDPPIDAHSKADTGH</sequence>
<protein>
    <submittedName>
        <fullName evidence="2">Uncharacterized protein</fullName>
    </submittedName>
</protein>
<keyword evidence="1" id="KW-0732">Signal</keyword>